<accession>A0AAD8A141</accession>
<proteinExistence type="predicted"/>
<comment type="caution">
    <text evidence="1">The sequence shown here is derived from an EMBL/GenBank/DDBJ whole genome shotgun (WGS) entry which is preliminary data.</text>
</comment>
<evidence type="ECO:0000313" key="2">
    <source>
        <dbReference type="Proteomes" id="UP001233999"/>
    </source>
</evidence>
<evidence type="ECO:0000313" key="1">
    <source>
        <dbReference type="EMBL" id="KAJ9589892.1"/>
    </source>
</evidence>
<reference evidence="1" key="2">
    <citation type="submission" date="2023-05" db="EMBL/GenBank/DDBJ databases">
        <authorList>
            <person name="Fouks B."/>
        </authorList>
    </citation>
    <scope>NUCLEOTIDE SEQUENCE</scope>
    <source>
        <strain evidence="1">Stay&amp;Tobe</strain>
        <tissue evidence="1">Testes</tissue>
    </source>
</reference>
<keyword evidence="2" id="KW-1185">Reference proteome</keyword>
<dbReference type="EMBL" id="JASPKZ010004588">
    <property type="protein sequence ID" value="KAJ9589892.1"/>
    <property type="molecule type" value="Genomic_DNA"/>
</dbReference>
<reference evidence="1" key="1">
    <citation type="journal article" date="2023" name="IScience">
        <title>Live-bearing cockroach genome reveals convergent evolutionary mechanisms linked to viviparity in insects and beyond.</title>
        <authorList>
            <person name="Fouks B."/>
            <person name="Harrison M.C."/>
            <person name="Mikhailova A.A."/>
            <person name="Marchal E."/>
            <person name="English S."/>
            <person name="Carruthers M."/>
            <person name="Jennings E.C."/>
            <person name="Chiamaka E.L."/>
            <person name="Frigard R.A."/>
            <person name="Pippel M."/>
            <person name="Attardo G.M."/>
            <person name="Benoit J.B."/>
            <person name="Bornberg-Bauer E."/>
            <person name="Tobe S.S."/>
        </authorList>
    </citation>
    <scope>NUCLEOTIDE SEQUENCE</scope>
    <source>
        <strain evidence="1">Stay&amp;Tobe</strain>
    </source>
</reference>
<sequence>EGGTLEKTYFSHYFSEINCTFGLHINFRYDSDVRVEESSKDLATDELGNEDKKILSKRMDDLHGSFVSRVLNSKNLFQTYLYSTYQEMKTEKIQDTPH</sequence>
<feature type="non-terminal residue" evidence="1">
    <location>
        <position position="98"/>
    </location>
</feature>
<feature type="non-terminal residue" evidence="1">
    <location>
        <position position="1"/>
    </location>
</feature>
<name>A0AAD8A141_DIPPU</name>
<protein>
    <submittedName>
        <fullName evidence="1">Uncharacterized protein</fullName>
    </submittedName>
</protein>
<gene>
    <name evidence="1" type="ORF">L9F63_016991</name>
</gene>
<dbReference type="AlphaFoldDB" id="A0AAD8A141"/>
<organism evidence="1 2">
    <name type="scientific">Diploptera punctata</name>
    <name type="common">Pacific beetle cockroach</name>
    <dbReference type="NCBI Taxonomy" id="6984"/>
    <lineage>
        <taxon>Eukaryota</taxon>
        <taxon>Metazoa</taxon>
        <taxon>Ecdysozoa</taxon>
        <taxon>Arthropoda</taxon>
        <taxon>Hexapoda</taxon>
        <taxon>Insecta</taxon>
        <taxon>Pterygota</taxon>
        <taxon>Neoptera</taxon>
        <taxon>Polyneoptera</taxon>
        <taxon>Dictyoptera</taxon>
        <taxon>Blattodea</taxon>
        <taxon>Blaberoidea</taxon>
        <taxon>Blaberidae</taxon>
        <taxon>Diplopterinae</taxon>
        <taxon>Diploptera</taxon>
    </lineage>
</organism>
<dbReference type="Proteomes" id="UP001233999">
    <property type="component" value="Unassembled WGS sequence"/>
</dbReference>